<accession>A0A919DS12</accession>
<reference evidence="1" key="1">
    <citation type="journal article" date="2014" name="Int. J. Syst. Evol. Microbiol.">
        <title>Complete genome sequence of Corynebacterium casei LMG S-19264T (=DSM 44701T), isolated from a smear-ripened cheese.</title>
        <authorList>
            <consortium name="US DOE Joint Genome Institute (JGI-PGF)"/>
            <person name="Walter F."/>
            <person name="Albersmeier A."/>
            <person name="Kalinowski J."/>
            <person name="Ruckert C."/>
        </authorList>
    </citation>
    <scope>NUCLEOTIDE SEQUENCE</scope>
    <source>
        <strain evidence="1">JCM 4784</strain>
    </source>
</reference>
<dbReference type="Proteomes" id="UP000608024">
    <property type="component" value="Unassembled WGS sequence"/>
</dbReference>
<dbReference type="RefSeq" id="WP_190137847.1">
    <property type="nucleotide sequence ID" value="NZ_BNBT01000074.1"/>
</dbReference>
<keyword evidence="2" id="KW-1185">Reference proteome</keyword>
<name>A0A919DS12_9ACTN</name>
<proteinExistence type="predicted"/>
<organism evidence="1 2">
    <name type="scientific">Streptomyces longispororuber</name>
    <dbReference type="NCBI Taxonomy" id="68230"/>
    <lineage>
        <taxon>Bacteria</taxon>
        <taxon>Bacillati</taxon>
        <taxon>Actinomycetota</taxon>
        <taxon>Actinomycetes</taxon>
        <taxon>Kitasatosporales</taxon>
        <taxon>Streptomycetaceae</taxon>
        <taxon>Streptomyces</taxon>
    </lineage>
</organism>
<reference evidence="1" key="2">
    <citation type="submission" date="2020-09" db="EMBL/GenBank/DDBJ databases">
        <authorList>
            <person name="Sun Q."/>
            <person name="Ohkuma M."/>
        </authorList>
    </citation>
    <scope>NUCLEOTIDE SEQUENCE</scope>
    <source>
        <strain evidence="1">JCM 4784</strain>
    </source>
</reference>
<evidence type="ECO:0000313" key="2">
    <source>
        <dbReference type="Proteomes" id="UP000608024"/>
    </source>
</evidence>
<dbReference type="AlphaFoldDB" id="A0A919DS12"/>
<comment type="caution">
    <text evidence="1">The sequence shown here is derived from an EMBL/GenBank/DDBJ whole genome shotgun (WGS) entry which is preliminary data.</text>
</comment>
<protein>
    <submittedName>
        <fullName evidence="1">Uncharacterized protein</fullName>
    </submittedName>
</protein>
<dbReference type="EMBL" id="BNBT01000074">
    <property type="protein sequence ID" value="GHE71894.1"/>
    <property type="molecule type" value="Genomic_DNA"/>
</dbReference>
<evidence type="ECO:0000313" key="1">
    <source>
        <dbReference type="EMBL" id="GHE71894.1"/>
    </source>
</evidence>
<gene>
    <name evidence="1" type="ORF">GCM10018785_45190</name>
</gene>
<sequence length="101" mass="11233">MDNNVNNTAFADWLLHRARLAGYDTDADDTHLTVSVLAAIAVDEGLSRDQTAALAHCLGVTSREVTEAYTDEMRQRRMAQLLDHPCLAELDAQLDHIARTR</sequence>